<dbReference type="PANTHER" id="PTHR16469">
    <property type="entry name" value="UBIQUITIN-ASSOCIATED AND SH3 DOMAIN-CONTAINING BA-RELATED"/>
    <property type="match status" value="1"/>
</dbReference>
<sequence>MAAEDDTTIYLARHGDRYDYAHEDVWAARAEELGFDARDPPLSALGHAQSRELAAKLLELTGGRAAAVLASPYLRVIQTAQPFAHLVGLPIELEEGLAEVSHAPGSIPTAAQRFPYLPEVALGRPFGVPVVATTTDARTCLPSELYPIDYFRRTVRLADFLPRAYAGRTVVCFSHAASVALVALLSARGVREVGKFAPCGIFKLVGRAGGGPWRVELHGGDNSGHVSANSPTTHAWGFAESRWPIEEHWATVLGELARTGA</sequence>
<protein>
    <recommendedName>
        <fullName evidence="3">Phosphoglycerate mutase</fullName>
    </recommendedName>
</protein>
<dbReference type="OrthoDB" id="3335358at2759"/>
<dbReference type="OMA" id="YANKEEW"/>
<evidence type="ECO:0000313" key="1">
    <source>
        <dbReference type="EMBL" id="KAG8458327.1"/>
    </source>
</evidence>
<gene>
    <name evidence="1" type="ORF">KFE25_005174</name>
</gene>
<dbReference type="Proteomes" id="UP000751190">
    <property type="component" value="Unassembled WGS sequence"/>
</dbReference>
<accession>A0A8J5XCV2</accession>
<reference evidence="1" key="1">
    <citation type="submission" date="2021-05" db="EMBL/GenBank/DDBJ databases">
        <title>The genome of the haptophyte Pavlova lutheri (Diacronema luteri, Pavlovales) - a model for lipid biosynthesis in eukaryotic algae.</title>
        <authorList>
            <person name="Hulatt C.J."/>
            <person name="Posewitz M.C."/>
        </authorList>
    </citation>
    <scope>NUCLEOTIDE SEQUENCE</scope>
    <source>
        <strain evidence="1">NIVA-4/92</strain>
    </source>
</reference>
<evidence type="ECO:0000313" key="2">
    <source>
        <dbReference type="Proteomes" id="UP000751190"/>
    </source>
</evidence>
<dbReference type="EMBL" id="JAGTXO010000054">
    <property type="protein sequence ID" value="KAG8458327.1"/>
    <property type="molecule type" value="Genomic_DNA"/>
</dbReference>
<keyword evidence="2" id="KW-1185">Reference proteome</keyword>
<dbReference type="AlphaFoldDB" id="A0A8J5XCV2"/>
<name>A0A8J5XCV2_DIALT</name>
<evidence type="ECO:0008006" key="3">
    <source>
        <dbReference type="Google" id="ProtNLM"/>
    </source>
</evidence>
<comment type="caution">
    <text evidence="1">The sequence shown here is derived from an EMBL/GenBank/DDBJ whole genome shotgun (WGS) entry which is preliminary data.</text>
</comment>
<dbReference type="SUPFAM" id="SSF53254">
    <property type="entry name" value="Phosphoglycerate mutase-like"/>
    <property type="match status" value="1"/>
</dbReference>
<dbReference type="InterPro" id="IPR051710">
    <property type="entry name" value="Phosphatase_SH3-domain"/>
</dbReference>
<proteinExistence type="predicted"/>
<organism evidence="1 2">
    <name type="scientific">Diacronema lutheri</name>
    <name type="common">Unicellular marine alga</name>
    <name type="synonym">Monochrysis lutheri</name>
    <dbReference type="NCBI Taxonomy" id="2081491"/>
    <lineage>
        <taxon>Eukaryota</taxon>
        <taxon>Haptista</taxon>
        <taxon>Haptophyta</taxon>
        <taxon>Pavlovophyceae</taxon>
        <taxon>Pavlovales</taxon>
        <taxon>Pavlovaceae</taxon>
        <taxon>Diacronema</taxon>
    </lineage>
</organism>
<dbReference type="Gene3D" id="3.40.50.1240">
    <property type="entry name" value="Phosphoglycerate mutase-like"/>
    <property type="match status" value="1"/>
</dbReference>
<dbReference type="InterPro" id="IPR029033">
    <property type="entry name" value="His_PPase_superfam"/>
</dbReference>
<dbReference type="SMART" id="SM00855">
    <property type="entry name" value="PGAM"/>
    <property type="match status" value="1"/>
</dbReference>
<dbReference type="PANTHER" id="PTHR16469:SF27">
    <property type="entry name" value="UBIQUITIN-ASSOCIATED AND SH3 DOMAIN-CONTAINING BA-RELATED"/>
    <property type="match status" value="1"/>
</dbReference>
<dbReference type="InterPro" id="IPR013078">
    <property type="entry name" value="His_Pase_superF_clade-1"/>
</dbReference>
<dbReference type="CDD" id="cd07067">
    <property type="entry name" value="HP_PGM_like"/>
    <property type="match status" value="1"/>
</dbReference>
<dbReference type="Pfam" id="PF00300">
    <property type="entry name" value="His_Phos_1"/>
    <property type="match status" value="1"/>
</dbReference>